<dbReference type="Pfam" id="PF02683">
    <property type="entry name" value="DsbD_TM"/>
    <property type="match status" value="1"/>
</dbReference>
<evidence type="ECO:0000256" key="1">
    <source>
        <dbReference type="ARBA" id="ARBA00004141"/>
    </source>
</evidence>
<evidence type="ECO:0000259" key="7">
    <source>
        <dbReference type="Pfam" id="PF02683"/>
    </source>
</evidence>
<organism evidence="8 9">
    <name type="scientific">Clostridium moniliforme</name>
    <dbReference type="NCBI Taxonomy" id="39489"/>
    <lineage>
        <taxon>Bacteria</taxon>
        <taxon>Bacillati</taxon>
        <taxon>Bacillota</taxon>
        <taxon>Clostridia</taxon>
        <taxon>Eubacteriales</taxon>
        <taxon>Clostridiaceae</taxon>
        <taxon>Clostridium</taxon>
    </lineage>
</organism>
<sequence length="222" mass="24742">MGDITIFIAFFGGLVSFLSPCVLPLIPAYISILVDEDKNLKKNKVLSQSLLFILGFTIIFIIMGASGSLIGKLFGENIKFFRILAGFIIIIFGLQTTEIIKIKFLYREKRFTKRIKDFGPVVMGMAFAAGWTPCIGPILGSILIYASLKSELITGIIMLLFYSLGMGVPFLITAILIEKFDFVRKKIYKYMITIKKISGVFMVIIGLLILSNKLLVFIGLLT</sequence>
<dbReference type="RefSeq" id="WP_209796598.1">
    <property type="nucleotide sequence ID" value="NZ_JAGGJZ010000003.1"/>
</dbReference>
<feature type="domain" description="Cytochrome C biogenesis protein transmembrane" evidence="7">
    <location>
        <begin position="6"/>
        <end position="211"/>
    </location>
</feature>
<feature type="transmembrane region" description="Helical" evidence="6">
    <location>
        <begin position="197"/>
        <end position="221"/>
    </location>
</feature>
<dbReference type="Proteomes" id="UP000783390">
    <property type="component" value="Unassembled WGS sequence"/>
</dbReference>
<reference evidence="8 9" key="1">
    <citation type="submission" date="2021-03" db="EMBL/GenBank/DDBJ databases">
        <title>Genomic Encyclopedia of Type Strains, Phase IV (KMG-IV): sequencing the most valuable type-strain genomes for metagenomic binning, comparative biology and taxonomic classification.</title>
        <authorList>
            <person name="Goeker M."/>
        </authorList>
    </citation>
    <scope>NUCLEOTIDE SEQUENCE [LARGE SCALE GENOMIC DNA]</scope>
    <source>
        <strain evidence="8 9">DSM 3984</strain>
    </source>
</reference>
<dbReference type="EMBL" id="JAGGJZ010000003">
    <property type="protein sequence ID" value="MBP1889700.1"/>
    <property type="molecule type" value="Genomic_DNA"/>
</dbReference>
<dbReference type="PANTHER" id="PTHR31272:SF4">
    <property type="entry name" value="CYTOCHROME C-TYPE BIOGENESIS PROTEIN HI_1454-RELATED"/>
    <property type="match status" value="1"/>
</dbReference>
<feature type="transmembrane region" description="Helical" evidence="6">
    <location>
        <begin position="80"/>
        <end position="100"/>
    </location>
</feature>
<feature type="transmembrane region" description="Helical" evidence="6">
    <location>
        <begin position="50"/>
        <end position="74"/>
    </location>
</feature>
<feature type="transmembrane region" description="Helical" evidence="6">
    <location>
        <begin position="152"/>
        <end position="177"/>
    </location>
</feature>
<keyword evidence="5 6" id="KW-0472">Membrane</keyword>
<evidence type="ECO:0000313" key="9">
    <source>
        <dbReference type="Proteomes" id="UP000783390"/>
    </source>
</evidence>
<accession>A0ABS4F0E3</accession>
<evidence type="ECO:0000256" key="2">
    <source>
        <dbReference type="ARBA" id="ARBA00006143"/>
    </source>
</evidence>
<evidence type="ECO:0000313" key="8">
    <source>
        <dbReference type="EMBL" id="MBP1889700.1"/>
    </source>
</evidence>
<dbReference type="InterPro" id="IPR051790">
    <property type="entry name" value="Cytochrome_c-biogenesis_DsbD"/>
</dbReference>
<keyword evidence="9" id="KW-1185">Reference proteome</keyword>
<keyword evidence="3 6" id="KW-0812">Transmembrane</keyword>
<feature type="transmembrane region" description="Helical" evidence="6">
    <location>
        <begin position="6"/>
        <end position="30"/>
    </location>
</feature>
<evidence type="ECO:0000256" key="5">
    <source>
        <dbReference type="ARBA" id="ARBA00023136"/>
    </source>
</evidence>
<feature type="transmembrane region" description="Helical" evidence="6">
    <location>
        <begin position="121"/>
        <end position="146"/>
    </location>
</feature>
<gene>
    <name evidence="8" type="ORF">J2Z53_001283</name>
</gene>
<comment type="caution">
    <text evidence="8">The sequence shown here is derived from an EMBL/GenBank/DDBJ whole genome shotgun (WGS) entry which is preliminary data.</text>
</comment>
<protein>
    <submittedName>
        <fullName evidence="8">Cytochrome c-type biogenesis protein</fullName>
    </submittedName>
</protein>
<proteinExistence type="inferred from homology"/>
<evidence type="ECO:0000256" key="4">
    <source>
        <dbReference type="ARBA" id="ARBA00022989"/>
    </source>
</evidence>
<dbReference type="PANTHER" id="PTHR31272">
    <property type="entry name" value="CYTOCHROME C-TYPE BIOGENESIS PROTEIN HI_1454-RELATED"/>
    <property type="match status" value="1"/>
</dbReference>
<name>A0ABS4F0E3_9CLOT</name>
<evidence type="ECO:0000256" key="3">
    <source>
        <dbReference type="ARBA" id="ARBA00022692"/>
    </source>
</evidence>
<comment type="subcellular location">
    <subcellularLocation>
        <location evidence="1">Membrane</location>
        <topology evidence="1">Multi-pass membrane protein</topology>
    </subcellularLocation>
</comment>
<evidence type="ECO:0000256" key="6">
    <source>
        <dbReference type="SAM" id="Phobius"/>
    </source>
</evidence>
<comment type="similarity">
    <text evidence="2">Belongs to the DsbD family.</text>
</comment>
<keyword evidence="4 6" id="KW-1133">Transmembrane helix</keyword>
<dbReference type="InterPro" id="IPR003834">
    <property type="entry name" value="Cyt_c_assmbl_TM_dom"/>
</dbReference>